<comment type="pathway">
    <text evidence="5 13">Protein modification; protein glycosylation.</text>
</comment>
<keyword evidence="9" id="KW-0479">Metal-binding</keyword>
<dbReference type="EC" id="2.4.1.83" evidence="13"/>
<comment type="cofactor">
    <cofactor evidence="2">
        <name>Mn(2+)</name>
        <dbReference type="ChEBI" id="CHEBI:29035"/>
    </cofactor>
</comment>
<comment type="cofactor">
    <cofactor evidence="3">
        <name>Mg(2+)</name>
        <dbReference type="ChEBI" id="CHEBI:18420"/>
    </cofactor>
</comment>
<evidence type="ECO:0000259" key="15">
    <source>
        <dbReference type="Pfam" id="PF00535"/>
    </source>
</evidence>
<comment type="similarity">
    <text evidence="6 13">Belongs to the glycosyltransferase 2 family.</text>
</comment>
<dbReference type="GO" id="GO:0006506">
    <property type="term" value="P:GPI anchor biosynthetic process"/>
    <property type="evidence" value="ECO:0007669"/>
    <property type="project" value="TreeGrafter"/>
</dbReference>
<evidence type="ECO:0000256" key="3">
    <source>
        <dbReference type="ARBA" id="ARBA00001946"/>
    </source>
</evidence>
<keyword evidence="7 13" id="KW-0328">Glycosyltransferase</keyword>
<dbReference type="InterPro" id="IPR029044">
    <property type="entry name" value="Nucleotide-diphossugar_trans"/>
</dbReference>
<dbReference type="OrthoDB" id="2603at2759"/>
<evidence type="ECO:0000256" key="5">
    <source>
        <dbReference type="ARBA" id="ARBA00004922"/>
    </source>
</evidence>
<dbReference type="CDD" id="cd06442">
    <property type="entry name" value="DPM1_like"/>
    <property type="match status" value="1"/>
</dbReference>
<dbReference type="PANTHER" id="PTHR43398:SF1">
    <property type="entry name" value="DOLICHOL-PHOSPHATE MANNOSYLTRANSFERASE SUBUNIT 1"/>
    <property type="match status" value="1"/>
</dbReference>
<dbReference type="InterPro" id="IPR039528">
    <property type="entry name" value="DPM1-like"/>
</dbReference>
<comment type="function">
    <text evidence="13">Transfers mannose from GDP-mannose to dolichol monophosphate to form dolichol phosphate mannose (Dol-P-Man) which is the mannosyl donor in pathways leading to N-glycosylation, glycosyl phosphatidylinositol membrane anchoring, and O-mannosylation of proteins.</text>
</comment>
<feature type="region of interest" description="Disordered" evidence="14">
    <location>
        <begin position="1"/>
        <end position="29"/>
    </location>
</feature>
<dbReference type="AlphaFoldDB" id="A0A316U9Q4"/>
<dbReference type="GO" id="GO:0005789">
    <property type="term" value="C:endoplasmic reticulum membrane"/>
    <property type="evidence" value="ECO:0007669"/>
    <property type="project" value="TreeGrafter"/>
</dbReference>
<comment type="subcellular location">
    <subcellularLocation>
        <location evidence="4 13">Endoplasmic reticulum</location>
    </subcellularLocation>
</comment>
<dbReference type="GeneID" id="37015281"/>
<comment type="subunit">
    <text evidence="13">Component of the dolichol-phosphate mannose (DPM) synthase complex.</text>
</comment>
<dbReference type="PANTHER" id="PTHR43398">
    <property type="entry name" value="DOLICHOL-PHOSPHATE MANNOSYLTRANSFERASE SUBUNIT 1"/>
    <property type="match status" value="1"/>
</dbReference>
<keyword evidence="17" id="KW-1185">Reference proteome</keyword>
<keyword evidence="12" id="KW-0464">Manganese</keyword>
<sequence length="270" mass="29870">MNGRLASDSNKSDQTVVQMSQSGSSTGGGNGSKYSIILPTYNERRNLPVIIYLLCTTLEAHKIDYEIIIVDDASPDGTLEIAKQLQGVWGPEHIVLRPRTGKLGLGTAYVHGLESCTGDFVFIMDADFSHHPKDMPKMIQMQRERNLDIVQGTRYSGPSTGAGVYGWNLKRKLVSRGANLLASVFLDPKTTDVTGSFRLYRRPLLHRLMKEATSKGYVFQMEILVRAKHAGATIGEVPITFCDRVFGDSKLEGGEIVGYAKGVWNLWRAF</sequence>
<organism evidence="16 17">
    <name type="scientific">Pseudomicrostroma glucosiphilum</name>
    <dbReference type="NCBI Taxonomy" id="1684307"/>
    <lineage>
        <taxon>Eukaryota</taxon>
        <taxon>Fungi</taxon>
        <taxon>Dikarya</taxon>
        <taxon>Basidiomycota</taxon>
        <taxon>Ustilaginomycotina</taxon>
        <taxon>Exobasidiomycetes</taxon>
        <taxon>Microstromatales</taxon>
        <taxon>Microstromatales incertae sedis</taxon>
        <taxon>Pseudomicrostroma</taxon>
    </lineage>
</organism>
<comment type="catalytic activity">
    <reaction evidence="13">
        <text>a di-trans,poly-cis-dolichyl phosphate + GDP-alpha-D-mannose = a di-trans,poly-cis-dolichyl beta-D-mannosyl phosphate + GDP</text>
        <dbReference type="Rhea" id="RHEA:21184"/>
        <dbReference type="Rhea" id="RHEA-COMP:19498"/>
        <dbReference type="Rhea" id="RHEA-COMP:19501"/>
        <dbReference type="ChEBI" id="CHEBI:57527"/>
        <dbReference type="ChEBI" id="CHEBI:57683"/>
        <dbReference type="ChEBI" id="CHEBI:58189"/>
        <dbReference type="ChEBI" id="CHEBI:58211"/>
    </reaction>
</comment>
<evidence type="ECO:0000256" key="9">
    <source>
        <dbReference type="ARBA" id="ARBA00022723"/>
    </source>
</evidence>
<evidence type="ECO:0000256" key="4">
    <source>
        <dbReference type="ARBA" id="ARBA00004240"/>
    </source>
</evidence>
<evidence type="ECO:0000256" key="6">
    <source>
        <dbReference type="ARBA" id="ARBA00006739"/>
    </source>
</evidence>
<dbReference type="Gene3D" id="3.90.550.10">
    <property type="entry name" value="Spore Coat Polysaccharide Biosynthesis Protein SpsA, Chain A"/>
    <property type="match status" value="1"/>
</dbReference>
<dbReference type="GO" id="GO:0006488">
    <property type="term" value="P:dolichol-linked oligosaccharide biosynthetic process"/>
    <property type="evidence" value="ECO:0007669"/>
    <property type="project" value="TreeGrafter"/>
</dbReference>
<dbReference type="UniPathway" id="UPA00378"/>
<dbReference type="RefSeq" id="XP_025348704.1">
    <property type="nucleotide sequence ID" value="XM_025493547.1"/>
</dbReference>
<dbReference type="FunFam" id="3.90.550.10:FF:000036">
    <property type="entry name" value="Dolichol-phosphate mannosyltransferase subunit 1"/>
    <property type="match status" value="1"/>
</dbReference>
<dbReference type="STRING" id="1684307.A0A316U9Q4"/>
<name>A0A316U9Q4_9BASI</name>
<evidence type="ECO:0000256" key="13">
    <source>
        <dbReference type="RuleBase" id="RU365083"/>
    </source>
</evidence>
<evidence type="ECO:0000256" key="7">
    <source>
        <dbReference type="ARBA" id="ARBA00022676"/>
    </source>
</evidence>
<evidence type="ECO:0000313" key="17">
    <source>
        <dbReference type="Proteomes" id="UP000245942"/>
    </source>
</evidence>
<dbReference type="GO" id="GO:0046872">
    <property type="term" value="F:metal ion binding"/>
    <property type="evidence" value="ECO:0007669"/>
    <property type="project" value="UniProtKB-KW"/>
</dbReference>
<dbReference type="Proteomes" id="UP000245942">
    <property type="component" value="Unassembled WGS sequence"/>
</dbReference>
<evidence type="ECO:0000313" key="16">
    <source>
        <dbReference type="EMBL" id="PWN21544.1"/>
    </source>
</evidence>
<dbReference type="SUPFAM" id="SSF53448">
    <property type="entry name" value="Nucleotide-diphospho-sugar transferases"/>
    <property type="match status" value="1"/>
</dbReference>
<dbReference type="EMBL" id="KZ819325">
    <property type="protein sequence ID" value="PWN21544.1"/>
    <property type="molecule type" value="Genomic_DNA"/>
</dbReference>
<evidence type="ECO:0000256" key="10">
    <source>
        <dbReference type="ARBA" id="ARBA00022824"/>
    </source>
</evidence>
<evidence type="ECO:0000256" key="8">
    <source>
        <dbReference type="ARBA" id="ARBA00022679"/>
    </source>
</evidence>
<keyword evidence="11" id="KW-0460">Magnesium</keyword>
<evidence type="ECO:0000256" key="14">
    <source>
        <dbReference type="SAM" id="MobiDB-lite"/>
    </source>
</evidence>
<reference evidence="16 17" key="1">
    <citation type="journal article" date="2018" name="Mol. Biol. Evol.">
        <title>Broad Genomic Sampling Reveals a Smut Pathogenic Ancestry of the Fungal Clade Ustilaginomycotina.</title>
        <authorList>
            <person name="Kijpornyongpan T."/>
            <person name="Mondo S.J."/>
            <person name="Barry K."/>
            <person name="Sandor L."/>
            <person name="Lee J."/>
            <person name="Lipzen A."/>
            <person name="Pangilinan J."/>
            <person name="LaButti K."/>
            <person name="Hainaut M."/>
            <person name="Henrissat B."/>
            <person name="Grigoriev I.V."/>
            <person name="Spatafora J.W."/>
            <person name="Aime M.C."/>
        </authorList>
    </citation>
    <scope>NUCLEOTIDE SEQUENCE [LARGE SCALE GENOMIC DNA]</scope>
    <source>
        <strain evidence="16 17">MCA 4718</strain>
    </source>
</reference>
<comment type="cofactor">
    <cofactor evidence="1">
        <name>Ca(2+)</name>
        <dbReference type="ChEBI" id="CHEBI:29108"/>
    </cofactor>
</comment>
<dbReference type="GO" id="GO:0035269">
    <property type="term" value="P:protein O-linked glycosylation via mannose"/>
    <property type="evidence" value="ECO:0007669"/>
    <property type="project" value="TreeGrafter"/>
</dbReference>
<evidence type="ECO:0000256" key="12">
    <source>
        <dbReference type="ARBA" id="ARBA00023211"/>
    </source>
</evidence>
<evidence type="ECO:0000256" key="11">
    <source>
        <dbReference type="ARBA" id="ARBA00022842"/>
    </source>
</evidence>
<dbReference type="GO" id="GO:0006066">
    <property type="term" value="P:alcohol metabolic process"/>
    <property type="evidence" value="ECO:0007669"/>
    <property type="project" value="UniProtKB-ARBA"/>
</dbReference>
<dbReference type="GO" id="GO:0006720">
    <property type="term" value="P:isoprenoid metabolic process"/>
    <property type="evidence" value="ECO:0007669"/>
    <property type="project" value="UniProtKB-ARBA"/>
</dbReference>
<gene>
    <name evidence="16" type="ORF">BCV69DRAFT_287203</name>
</gene>
<dbReference type="InterPro" id="IPR001173">
    <property type="entry name" value="Glyco_trans_2-like"/>
</dbReference>
<evidence type="ECO:0000256" key="2">
    <source>
        <dbReference type="ARBA" id="ARBA00001936"/>
    </source>
</evidence>
<dbReference type="Pfam" id="PF00535">
    <property type="entry name" value="Glycos_transf_2"/>
    <property type="match status" value="1"/>
</dbReference>
<keyword evidence="10 13" id="KW-0256">Endoplasmic reticulum</keyword>
<evidence type="ECO:0000256" key="1">
    <source>
        <dbReference type="ARBA" id="ARBA00001913"/>
    </source>
</evidence>
<proteinExistence type="inferred from homology"/>
<dbReference type="GO" id="GO:0004582">
    <property type="term" value="F:dolichyl-phosphate beta-D-mannosyltransferase activity"/>
    <property type="evidence" value="ECO:0007669"/>
    <property type="project" value="UniProtKB-UniRule"/>
</dbReference>
<feature type="compositionally biased region" description="Polar residues" evidence="14">
    <location>
        <begin position="7"/>
        <end position="19"/>
    </location>
</feature>
<protein>
    <recommendedName>
        <fullName evidence="13">Dolichol-phosphate mannosyltransferase subunit 1</fullName>
        <ecNumber evidence="13">2.4.1.83</ecNumber>
    </recommendedName>
</protein>
<keyword evidence="8 13" id="KW-0808">Transferase</keyword>
<accession>A0A316U9Q4</accession>
<feature type="domain" description="Glycosyltransferase 2-like" evidence="15">
    <location>
        <begin position="35"/>
        <end position="207"/>
    </location>
</feature>